<keyword evidence="3" id="KW-0479">Metal-binding</keyword>
<dbReference type="Proteomes" id="UP001172155">
    <property type="component" value="Unassembled WGS sequence"/>
</dbReference>
<dbReference type="InterPro" id="IPR018109">
    <property type="entry name" value="Folylpolyglutamate_synth_CS"/>
</dbReference>
<dbReference type="PANTHER" id="PTHR11136">
    <property type="entry name" value="FOLYLPOLYGLUTAMATE SYNTHASE-RELATED"/>
    <property type="match status" value="1"/>
</dbReference>
<dbReference type="GO" id="GO:0005829">
    <property type="term" value="C:cytosol"/>
    <property type="evidence" value="ECO:0007669"/>
    <property type="project" value="TreeGrafter"/>
</dbReference>
<evidence type="ECO:0000256" key="3">
    <source>
        <dbReference type="ARBA" id="ARBA00022723"/>
    </source>
</evidence>
<accession>A0AA40F7Z4</accession>
<evidence type="ECO:0000256" key="4">
    <source>
        <dbReference type="ARBA" id="ARBA00022741"/>
    </source>
</evidence>
<reference evidence="8" key="1">
    <citation type="submission" date="2023-06" db="EMBL/GenBank/DDBJ databases">
        <title>Genome-scale phylogeny and comparative genomics of the fungal order Sordariales.</title>
        <authorList>
            <consortium name="Lawrence Berkeley National Laboratory"/>
            <person name="Hensen N."/>
            <person name="Bonometti L."/>
            <person name="Westerberg I."/>
            <person name="Brannstrom I.O."/>
            <person name="Guillou S."/>
            <person name="Cros-Aarteil S."/>
            <person name="Calhoun S."/>
            <person name="Haridas S."/>
            <person name="Kuo A."/>
            <person name="Mondo S."/>
            <person name="Pangilinan J."/>
            <person name="Riley R."/>
            <person name="LaButti K."/>
            <person name="Andreopoulos B."/>
            <person name="Lipzen A."/>
            <person name="Chen C."/>
            <person name="Yanf M."/>
            <person name="Daum C."/>
            <person name="Ng V."/>
            <person name="Clum A."/>
            <person name="Steindorff A."/>
            <person name="Ohm R."/>
            <person name="Martin F."/>
            <person name="Silar P."/>
            <person name="Natvig D."/>
            <person name="Lalanne C."/>
            <person name="Gautier V."/>
            <person name="Ament-velasquez S.L."/>
            <person name="Kruys A."/>
            <person name="Hutchinson M.I."/>
            <person name="Powell A.J."/>
            <person name="Barry K."/>
            <person name="Miller A.N."/>
            <person name="Grigoriev I.V."/>
            <person name="Debuchy R."/>
            <person name="Gladieux P."/>
            <person name="Thoren M.H."/>
            <person name="Johannesson H."/>
        </authorList>
    </citation>
    <scope>NUCLEOTIDE SEQUENCE</scope>
    <source>
        <strain evidence="8">SMH3187-1</strain>
    </source>
</reference>
<dbReference type="InterPro" id="IPR001645">
    <property type="entry name" value="Folylpolyglutamate_synth"/>
</dbReference>
<dbReference type="GO" id="GO:0004326">
    <property type="term" value="F:tetrahydrofolylpolyglutamate synthase activity"/>
    <property type="evidence" value="ECO:0007669"/>
    <property type="project" value="InterPro"/>
</dbReference>
<dbReference type="Gene3D" id="3.40.1190.10">
    <property type="entry name" value="Mur-like, catalytic domain"/>
    <property type="match status" value="1"/>
</dbReference>
<comment type="similarity">
    <text evidence="1">Belongs to the folylpolyglutamate synthase family.</text>
</comment>
<dbReference type="SUPFAM" id="SSF53244">
    <property type="entry name" value="MurD-like peptide ligases, peptide-binding domain"/>
    <property type="match status" value="1"/>
</dbReference>
<dbReference type="InterPro" id="IPR036565">
    <property type="entry name" value="Mur-like_cat_sf"/>
</dbReference>
<evidence type="ECO:0000313" key="9">
    <source>
        <dbReference type="Proteomes" id="UP001172155"/>
    </source>
</evidence>
<evidence type="ECO:0000256" key="5">
    <source>
        <dbReference type="ARBA" id="ARBA00022840"/>
    </source>
</evidence>
<keyword evidence="9" id="KW-1185">Reference proteome</keyword>
<dbReference type="GO" id="GO:0008841">
    <property type="term" value="F:dihydrofolate synthase activity"/>
    <property type="evidence" value="ECO:0007669"/>
    <property type="project" value="TreeGrafter"/>
</dbReference>
<dbReference type="SUPFAM" id="SSF53623">
    <property type="entry name" value="MurD-like peptide ligases, catalytic domain"/>
    <property type="match status" value="1"/>
</dbReference>
<comment type="caution">
    <text evidence="8">The sequence shown here is derived from an EMBL/GenBank/DDBJ whole genome shotgun (WGS) entry which is preliminary data.</text>
</comment>
<dbReference type="InterPro" id="IPR036615">
    <property type="entry name" value="Mur_ligase_C_dom_sf"/>
</dbReference>
<feature type="region of interest" description="Disordered" evidence="7">
    <location>
        <begin position="356"/>
        <end position="375"/>
    </location>
</feature>
<name>A0AA40F7Z4_9PEZI</name>
<dbReference type="PROSITE" id="PS01012">
    <property type="entry name" value="FOLYLPOLYGLU_SYNT_2"/>
    <property type="match status" value="1"/>
</dbReference>
<evidence type="ECO:0000256" key="6">
    <source>
        <dbReference type="ARBA" id="ARBA00022842"/>
    </source>
</evidence>
<proteinExistence type="inferred from homology"/>
<evidence type="ECO:0000313" key="8">
    <source>
        <dbReference type="EMBL" id="KAK0752421.1"/>
    </source>
</evidence>
<gene>
    <name evidence="8" type="ORF">B0T18DRAFT_486749</name>
</gene>
<keyword evidence="2 8" id="KW-0436">Ligase</keyword>
<evidence type="ECO:0000256" key="7">
    <source>
        <dbReference type="SAM" id="MobiDB-lite"/>
    </source>
</evidence>
<dbReference type="GO" id="GO:0005739">
    <property type="term" value="C:mitochondrion"/>
    <property type="evidence" value="ECO:0007669"/>
    <property type="project" value="TreeGrafter"/>
</dbReference>
<dbReference type="FunFam" id="3.40.1190.10:FF:000010">
    <property type="entry name" value="Dihydrofolate synthetase"/>
    <property type="match status" value="1"/>
</dbReference>
<dbReference type="GO" id="GO:0046872">
    <property type="term" value="F:metal ion binding"/>
    <property type="evidence" value="ECO:0007669"/>
    <property type="project" value="UniProtKB-KW"/>
</dbReference>
<dbReference type="Gene3D" id="3.90.190.20">
    <property type="entry name" value="Mur ligase, C-terminal domain"/>
    <property type="match status" value="1"/>
</dbReference>
<keyword evidence="4" id="KW-0547">Nucleotide-binding</keyword>
<organism evidence="8 9">
    <name type="scientific">Schizothecium vesticola</name>
    <dbReference type="NCBI Taxonomy" id="314040"/>
    <lineage>
        <taxon>Eukaryota</taxon>
        <taxon>Fungi</taxon>
        <taxon>Dikarya</taxon>
        <taxon>Ascomycota</taxon>
        <taxon>Pezizomycotina</taxon>
        <taxon>Sordariomycetes</taxon>
        <taxon>Sordariomycetidae</taxon>
        <taxon>Sordariales</taxon>
        <taxon>Schizotheciaceae</taxon>
        <taxon>Schizothecium</taxon>
    </lineage>
</organism>
<dbReference type="AlphaFoldDB" id="A0AA40F7Z4"/>
<keyword evidence="6" id="KW-0460">Magnesium</keyword>
<evidence type="ECO:0000256" key="2">
    <source>
        <dbReference type="ARBA" id="ARBA00022598"/>
    </source>
</evidence>
<protein>
    <submittedName>
        <fullName evidence="8">Mur ligase</fullName>
    </submittedName>
</protein>
<sequence length="621" mass="67811">MIDLGLARVGRLLQNTPQNWKAIHVAGTNGKGSICAYLSAMLRSGGGVSCARFTSPHLVDRWDCIAIDDTPVPEELFLDTEERVKRRNAEGGVGATEFELLTATAFEIFHRQNVDYGVIEVGLGGRLDATNVLKQKAVTVIAKIGLDHQSFLGNTVEDIALQKAGIMRRGVPCVVDGTNQPSILRVIEEHAKEVGADLHYPEAVSAPGLEPHQLQNLACAHLALRLARPEDKRSLEDLLPLIRQLEWPGRLQRLDLSKVTGRQQDVLLDGAHNSQSAEALAAYVQRHLRSQGQPVTWVVAATQGKDLDGIFGLLLQPGDRVSAVRFGPVDGMPWVKPSDPAELLAVASKYGVEPCQQHDAGDNSSHDPMQASGPRNGYDEAEWLIESYKKGETPTFIEHIKAGVQALSGDDDAVLVFSGAPTRKETPLSEARSYHNLALANAYFSLLPPSQSATSHPRILLEERALDSYHNILFSTLLFWRHHGVWPARLTLVSHGFKRTRLVAGHCAAIGFPLERVTFVGISPPGTDEGAEGVQLALGQWEEDPHGLNLGTGLSAAVVHVVDDEPQGVRDHFAFKGVPDAGVDNVLHRDILVLEPRPSRILEPVQERFRARVRHHPVLPT</sequence>
<evidence type="ECO:0000256" key="1">
    <source>
        <dbReference type="ARBA" id="ARBA00008276"/>
    </source>
</evidence>
<dbReference type="GO" id="GO:0005524">
    <property type="term" value="F:ATP binding"/>
    <property type="evidence" value="ECO:0007669"/>
    <property type="project" value="UniProtKB-KW"/>
</dbReference>
<dbReference type="NCBIfam" id="TIGR01499">
    <property type="entry name" value="folC"/>
    <property type="match status" value="1"/>
</dbReference>
<keyword evidence="5" id="KW-0067">ATP-binding</keyword>
<dbReference type="EMBL" id="JAUKUD010000002">
    <property type="protein sequence ID" value="KAK0752421.1"/>
    <property type="molecule type" value="Genomic_DNA"/>
</dbReference>
<dbReference type="PANTHER" id="PTHR11136:SF0">
    <property type="entry name" value="DIHYDROFOLATE SYNTHETASE-RELATED"/>
    <property type="match status" value="1"/>
</dbReference>